<dbReference type="InterPro" id="IPR036388">
    <property type="entry name" value="WH-like_DNA-bd_sf"/>
</dbReference>
<dbReference type="PANTHER" id="PTHR44688:SF16">
    <property type="entry name" value="DNA-BINDING TRANSCRIPTIONAL ACTIVATOR DEVR_DOSR"/>
    <property type="match status" value="1"/>
</dbReference>
<dbReference type="STRING" id="83219.PM02_03880"/>
<name>A0A061SS90_9RHOB</name>
<accession>A0A061SS90</accession>
<reference evidence="5 6" key="1">
    <citation type="journal article" date="2014" name="Genome Announc.">
        <title>Draft Genome Sequences of Two Isolates of the Roseobacter Group, Sulfitobacter sp. Strains 3SOLIMAR09 and 1FIGIMAR09, from Harbors of Mallorca Island (Mediterranean Sea).</title>
        <authorList>
            <person name="Mas-Llado M."/>
            <person name="Pina-Villalonga J.M."/>
            <person name="Brunet-Galmes I."/>
            <person name="Nogales B."/>
            <person name="Bosch R."/>
        </authorList>
    </citation>
    <scope>NUCLEOTIDE SEQUENCE [LARGE SCALE GENOMIC DNA]</scope>
    <source>
        <strain evidence="5 6">1FIGIMAR09</strain>
    </source>
</reference>
<evidence type="ECO:0000256" key="1">
    <source>
        <dbReference type="ARBA" id="ARBA00023015"/>
    </source>
</evidence>
<dbReference type="Pfam" id="PF00196">
    <property type="entry name" value="GerE"/>
    <property type="match status" value="1"/>
</dbReference>
<keyword evidence="6" id="KW-1185">Reference proteome</keyword>
<protein>
    <submittedName>
        <fullName evidence="5">Transcriptional regulator</fullName>
    </submittedName>
</protein>
<evidence type="ECO:0000256" key="3">
    <source>
        <dbReference type="ARBA" id="ARBA00023163"/>
    </source>
</evidence>
<dbReference type="AlphaFoldDB" id="A0A061SS90"/>
<dbReference type="Gene3D" id="3.30.450.80">
    <property type="entry name" value="Transcription factor LuxR-like, autoinducer-binding domain"/>
    <property type="match status" value="1"/>
</dbReference>
<dbReference type="InterPro" id="IPR005143">
    <property type="entry name" value="TF_LuxR_autoind-bd_dom"/>
</dbReference>
<dbReference type="RefSeq" id="WP_051584014.1">
    <property type="nucleotide sequence ID" value="NZ_JEMU01000002.1"/>
</dbReference>
<evidence type="ECO:0000259" key="4">
    <source>
        <dbReference type="PROSITE" id="PS50043"/>
    </source>
</evidence>
<dbReference type="SMART" id="SM00421">
    <property type="entry name" value="HTH_LUXR"/>
    <property type="match status" value="1"/>
</dbReference>
<dbReference type="CDD" id="cd06170">
    <property type="entry name" value="LuxR_C_like"/>
    <property type="match status" value="1"/>
</dbReference>
<dbReference type="SUPFAM" id="SSF75516">
    <property type="entry name" value="Pheromone-binding domain of LuxR-like quorum-sensing transcription factors"/>
    <property type="match status" value="1"/>
</dbReference>
<evidence type="ECO:0000256" key="2">
    <source>
        <dbReference type="ARBA" id="ARBA00023125"/>
    </source>
</evidence>
<dbReference type="GO" id="GO:0006355">
    <property type="term" value="P:regulation of DNA-templated transcription"/>
    <property type="evidence" value="ECO:0007669"/>
    <property type="project" value="InterPro"/>
</dbReference>
<keyword evidence="2" id="KW-0238">DNA-binding</keyword>
<evidence type="ECO:0000313" key="6">
    <source>
        <dbReference type="Proteomes" id="UP000027337"/>
    </source>
</evidence>
<dbReference type="EMBL" id="JEMU01000002">
    <property type="protein sequence ID" value="KAJ04586.1"/>
    <property type="molecule type" value="Genomic_DNA"/>
</dbReference>
<dbReference type="Gene3D" id="1.10.10.10">
    <property type="entry name" value="Winged helix-like DNA-binding domain superfamily/Winged helix DNA-binding domain"/>
    <property type="match status" value="1"/>
</dbReference>
<dbReference type="PANTHER" id="PTHR44688">
    <property type="entry name" value="DNA-BINDING TRANSCRIPTIONAL ACTIVATOR DEVR_DOSR"/>
    <property type="match status" value="1"/>
</dbReference>
<evidence type="ECO:0000313" key="5">
    <source>
        <dbReference type="EMBL" id="KAJ04586.1"/>
    </source>
</evidence>
<dbReference type="SUPFAM" id="SSF46894">
    <property type="entry name" value="C-terminal effector domain of the bipartite response regulators"/>
    <property type="match status" value="1"/>
</dbReference>
<dbReference type="GO" id="GO:0003677">
    <property type="term" value="F:DNA binding"/>
    <property type="evidence" value="ECO:0007669"/>
    <property type="project" value="UniProtKB-KW"/>
</dbReference>
<dbReference type="PRINTS" id="PR00038">
    <property type="entry name" value="HTHLUXR"/>
</dbReference>
<feature type="domain" description="HTH luxR-type" evidence="4">
    <location>
        <begin position="169"/>
        <end position="234"/>
    </location>
</feature>
<gene>
    <name evidence="5" type="ORF">PM02_03880</name>
</gene>
<dbReference type="Pfam" id="PF03472">
    <property type="entry name" value="Autoind_bind"/>
    <property type="match status" value="1"/>
</dbReference>
<dbReference type="InterPro" id="IPR000792">
    <property type="entry name" value="Tscrpt_reg_LuxR_C"/>
</dbReference>
<dbReference type="InterPro" id="IPR016032">
    <property type="entry name" value="Sig_transdc_resp-reg_C-effctor"/>
</dbReference>
<dbReference type="PROSITE" id="PS50043">
    <property type="entry name" value="HTH_LUXR_2"/>
    <property type="match status" value="1"/>
</dbReference>
<comment type="caution">
    <text evidence="5">The sequence shown here is derived from an EMBL/GenBank/DDBJ whole genome shotgun (WGS) entry which is preliminary data.</text>
</comment>
<dbReference type="InterPro" id="IPR036693">
    <property type="entry name" value="TF_LuxR_autoind-bd_dom_sf"/>
</dbReference>
<keyword evidence="3" id="KW-0804">Transcription</keyword>
<dbReference type="Proteomes" id="UP000027337">
    <property type="component" value="Unassembled WGS sequence"/>
</dbReference>
<dbReference type="eggNOG" id="COG2197">
    <property type="taxonomic scope" value="Bacteria"/>
</dbReference>
<keyword evidence="1" id="KW-0805">Transcription regulation</keyword>
<organism evidence="5 6">
    <name type="scientific">Sulfitobacter mediterraneus</name>
    <dbReference type="NCBI Taxonomy" id="83219"/>
    <lineage>
        <taxon>Bacteria</taxon>
        <taxon>Pseudomonadati</taxon>
        <taxon>Pseudomonadota</taxon>
        <taxon>Alphaproteobacteria</taxon>
        <taxon>Rhodobacterales</taxon>
        <taxon>Roseobacteraceae</taxon>
        <taxon>Sulfitobacter</taxon>
    </lineage>
</organism>
<sequence length="239" mass="26257">MLVDQATRLEQIQCTEALWLGVVETFAKAGLDHAVYLTVGADFDAPFMRSTIPGLYDNYPPERDPFLRHSCTSYDILTLGAAYIDSHPYVSETERAFVERAATAGLNAGLGIPVRLKGFDRFGGFILGNDQDRAGFDADILPHADELRLFCHLMHRRFEDLAAEAAMPLPQEFDTLSPREREIVLLLARGCSRQEAAEICSISVHTVSDYAKTAYRKLGVNNRAQAAALLHAAATGGRG</sequence>
<proteinExistence type="predicted"/>